<accession>A0AAW1HT88</accession>
<dbReference type="SUPFAM" id="SSF50630">
    <property type="entry name" value="Acid proteases"/>
    <property type="match status" value="1"/>
</dbReference>
<organism evidence="1 2">
    <name type="scientific">Popillia japonica</name>
    <name type="common">Japanese beetle</name>
    <dbReference type="NCBI Taxonomy" id="7064"/>
    <lineage>
        <taxon>Eukaryota</taxon>
        <taxon>Metazoa</taxon>
        <taxon>Ecdysozoa</taxon>
        <taxon>Arthropoda</taxon>
        <taxon>Hexapoda</taxon>
        <taxon>Insecta</taxon>
        <taxon>Pterygota</taxon>
        <taxon>Neoptera</taxon>
        <taxon>Endopterygota</taxon>
        <taxon>Coleoptera</taxon>
        <taxon>Polyphaga</taxon>
        <taxon>Scarabaeiformia</taxon>
        <taxon>Scarabaeidae</taxon>
        <taxon>Rutelinae</taxon>
        <taxon>Popillia</taxon>
    </lineage>
</organism>
<sequence>MILSNNVDFWEEKIKIHDRIIYFKLDTGAQCNVLPLRWIQILRLEENVIQSDQKIITYRGNELNVLGYIILNCNVRGKDFNIKFLVADVSSKLIIGLDACVKLNLIAKVNTIELKENLKCKFVEENKSLFEGTGSEPFDYKIVLKQNYTPLASSCRRLPNIVKDKLKIALKNLEERGIIQKVNEPTEWVNNFVCVEKNDGSIRICLDPRHLNKYICLDQYPIPTQEEIANLS</sequence>
<dbReference type="InterPro" id="IPR050951">
    <property type="entry name" value="Retrovirus_Pol_polyprotein"/>
</dbReference>
<protein>
    <submittedName>
        <fullName evidence="1">Uncharacterized protein</fullName>
    </submittedName>
</protein>
<evidence type="ECO:0000313" key="2">
    <source>
        <dbReference type="Proteomes" id="UP001458880"/>
    </source>
</evidence>
<dbReference type="PANTHER" id="PTHR37984">
    <property type="entry name" value="PROTEIN CBG26694"/>
    <property type="match status" value="1"/>
</dbReference>
<gene>
    <name evidence="1" type="ORF">QE152_g39749</name>
</gene>
<dbReference type="InterPro" id="IPR043502">
    <property type="entry name" value="DNA/RNA_pol_sf"/>
</dbReference>
<dbReference type="AlphaFoldDB" id="A0AAW1HT88"/>
<dbReference type="EMBL" id="JASPKY010000982">
    <property type="protein sequence ID" value="KAK9679751.1"/>
    <property type="molecule type" value="Genomic_DNA"/>
</dbReference>
<comment type="caution">
    <text evidence="1">The sequence shown here is derived from an EMBL/GenBank/DDBJ whole genome shotgun (WGS) entry which is preliminary data.</text>
</comment>
<evidence type="ECO:0000313" key="1">
    <source>
        <dbReference type="EMBL" id="KAK9679751.1"/>
    </source>
</evidence>
<dbReference type="GO" id="GO:0071897">
    <property type="term" value="P:DNA biosynthetic process"/>
    <property type="evidence" value="ECO:0007669"/>
    <property type="project" value="UniProtKB-ARBA"/>
</dbReference>
<dbReference type="Gene3D" id="3.10.10.10">
    <property type="entry name" value="HIV Type 1 Reverse Transcriptase, subunit A, domain 1"/>
    <property type="match status" value="1"/>
</dbReference>
<proteinExistence type="predicted"/>
<dbReference type="Proteomes" id="UP001458880">
    <property type="component" value="Unassembled WGS sequence"/>
</dbReference>
<name>A0AAW1HT88_POPJA</name>
<keyword evidence="2" id="KW-1185">Reference proteome</keyword>
<dbReference type="SUPFAM" id="SSF56672">
    <property type="entry name" value="DNA/RNA polymerases"/>
    <property type="match status" value="1"/>
</dbReference>
<dbReference type="InterPro" id="IPR021109">
    <property type="entry name" value="Peptidase_aspartic_dom_sf"/>
</dbReference>
<dbReference type="Gene3D" id="2.40.70.10">
    <property type="entry name" value="Acid Proteases"/>
    <property type="match status" value="1"/>
</dbReference>
<reference evidence="1 2" key="1">
    <citation type="journal article" date="2024" name="BMC Genomics">
        <title>De novo assembly and annotation of Popillia japonica's genome with initial clues to its potential as an invasive pest.</title>
        <authorList>
            <person name="Cucini C."/>
            <person name="Boschi S."/>
            <person name="Funari R."/>
            <person name="Cardaioli E."/>
            <person name="Iannotti N."/>
            <person name="Marturano G."/>
            <person name="Paoli F."/>
            <person name="Bruttini M."/>
            <person name="Carapelli A."/>
            <person name="Frati F."/>
            <person name="Nardi F."/>
        </authorList>
    </citation>
    <scope>NUCLEOTIDE SEQUENCE [LARGE SCALE GENOMIC DNA]</scope>
    <source>
        <strain evidence="1">DMR45628</strain>
    </source>
</reference>
<dbReference type="PANTHER" id="PTHR37984:SF7">
    <property type="entry name" value="INTEGRASE CATALYTIC DOMAIN-CONTAINING PROTEIN"/>
    <property type="match status" value="1"/>
</dbReference>